<dbReference type="GO" id="GO:0005856">
    <property type="term" value="C:cytoskeleton"/>
    <property type="evidence" value="ECO:0007669"/>
    <property type="project" value="UniProtKB-SubCell"/>
</dbReference>
<dbReference type="GO" id="GO:0033743">
    <property type="term" value="F:peptide-methionine (R)-S-oxide reductase activity"/>
    <property type="evidence" value="ECO:0007669"/>
    <property type="project" value="UniProtKB-EC"/>
</dbReference>
<evidence type="ECO:0000256" key="16">
    <source>
        <dbReference type="ARBA" id="ARBA00040935"/>
    </source>
</evidence>
<dbReference type="STRING" id="9555.ENSPANP00000040530"/>
<keyword evidence="13" id="KW-0560">Oxidoreductase</keyword>
<accession>A0A2I3MXZ9</accession>
<evidence type="ECO:0000313" key="23">
    <source>
        <dbReference type="Ensembl" id="ENSPANP00000040530.2"/>
    </source>
</evidence>
<evidence type="ECO:0000256" key="8">
    <source>
        <dbReference type="ARBA" id="ARBA00022588"/>
    </source>
</evidence>
<keyword evidence="11" id="KW-0391">Immunity</keyword>
<evidence type="ECO:0000256" key="11">
    <source>
        <dbReference type="ARBA" id="ARBA00022859"/>
    </source>
</evidence>
<feature type="region of interest" description="Disordered" evidence="21">
    <location>
        <begin position="70"/>
        <end position="93"/>
    </location>
</feature>
<dbReference type="PROSITE" id="PS51790">
    <property type="entry name" value="MSRB"/>
    <property type="match status" value="1"/>
</dbReference>
<reference evidence="23" key="3">
    <citation type="submission" date="2025-09" db="UniProtKB">
        <authorList>
            <consortium name="Ensembl"/>
        </authorList>
    </citation>
    <scope>IDENTIFICATION</scope>
</reference>
<comment type="catalytic activity">
    <reaction evidence="20">
        <text>[thioredoxin]-disulfide + L-methionine + H2O = L-methionine (R)-S-oxide + [thioredoxin]-dithiol</text>
        <dbReference type="Rhea" id="RHEA:21260"/>
        <dbReference type="Rhea" id="RHEA-COMP:10698"/>
        <dbReference type="Rhea" id="RHEA-COMP:10700"/>
        <dbReference type="ChEBI" id="CHEBI:15377"/>
        <dbReference type="ChEBI" id="CHEBI:29950"/>
        <dbReference type="ChEBI" id="CHEBI:50058"/>
        <dbReference type="ChEBI" id="CHEBI:57844"/>
        <dbReference type="ChEBI" id="CHEBI:58773"/>
        <dbReference type="EC" id="1.8.4.14"/>
    </reaction>
</comment>
<evidence type="ECO:0000256" key="13">
    <source>
        <dbReference type="ARBA" id="ARBA00023002"/>
    </source>
</evidence>
<dbReference type="OMA" id="WEIGMET"/>
<keyword evidence="10" id="KW-0862">Zinc</keyword>
<dbReference type="InterPro" id="IPR052150">
    <property type="entry name" value="MsrB_Met_sulfoxide_reductase"/>
</dbReference>
<dbReference type="Ensembl" id="ENSPANT00000047745.2">
    <property type="protein sequence ID" value="ENSPANP00000040530.2"/>
    <property type="gene ID" value="ENSPANG00000029688.2"/>
</dbReference>
<comment type="subcellular location">
    <subcellularLocation>
        <location evidence="3">Cytoplasm</location>
        <location evidence="3">Cytoskeleton</location>
    </subcellularLocation>
    <subcellularLocation>
        <location evidence="2">Nucleus</location>
    </subcellularLocation>
</comment>
<dbReference type="EC" id="1.8.4.12" evidence="6"/>
<dbReference type="GeneTree" id="ENSGT00510000047678"/>
<evidence type="ECO:0000256" key="4">
    <source>
        <dbReference type="ARBA" id="ARBA00007174"/>
    </source>
</evidence>
<dbReference type="Proteomes" id="UP000028761">
    <property type="component" value="Chromosome 18"/>
</dbReference>
<reference evidence="23 24" key="1">
    <citation type="submission" date="2012-03" db="EMBL/GenBank/DDBJ databases">
        <title>Whole Genome Assembly of Papio anubis.</title>
        <authorList>
            <person name="Liu Y.L."/>
            <person name="Abraham K.A."/>
            <person name="Akbar H.A."/>
            <person name="Ali S.A."/>
            <person name="Anosike U.A."/>
            <person name="Aqrawi P.A."/>
            <person name="Arias F.A."/>
            <person name="Attaway T.A."/>
            <person name="Awwad R.A."/>
            <person name="Babu C.B."/>
            <person name="Bandaranaike D.B."/>
            <person name="Battles P.B."/>
            <person name="Bell A.B."/>
            <person name="Beltran B.B."/>
            <person name="Berhane-Mersha D.B."/>
            <person name="Bess C.B."/>
            <person name="Bickham C.B."/>
            <person name="Bolden T.B."/>
            <person name="Carter K.C."/>
            <person name="Chau D.C."/>
            <person name="Chavez A.C."/>
            <person name="Clerc-Blankenburg K.C."/>
            <person name="Coyle M.C."/>
            <person name="Dao M.D."/>
            <person name="Davila M.L.D."/>
            <person name="Davy-Carroll L.D."/>
            <person name="Denson S.D."/>
            <person name="Dinh H.D."/>
            <person name="Fernandez S.F."/>
            <person name="Fernando P.F."/>
            <person name="Forbes L.F."/>
            <person name="Francis C.F."/>
            <person name="Francisco L.F."/>
            <person name="Fu Q.F."/>
            <person name="Garcia-Iii R.G."/>
            <person name="Garrett T.G."/>
            <person name="Gross S.G."/>
            <person name="Gubbala S.G."/>
            <person name="Hirani K.H."/>
            <person name="Hogues M.H."/>
            <person name="Hollins B.H."/>
            <person name="Jackson L.J."/>
            <person name="Javaid M.J."/>
            <person name="Jhangiani S.J."/>
            <person name="Johnson A.J."/>
            <person name="Johnson B.J."/>
            <person name="Jones J.J."/>
            <person name="Joshi V.J."/>
            <person name="Kalu J.K."/>
            <person name="Khan N.K."/>
            <person name="Korchina V.K."/>
            <person name="Kovar C.K."/>
            <person name="Lago L.L."/>
            <person name="Lara F.L."/>
            <person name="Le T.-K.L."/>
            <person name="Lee S.L."/>
            <person name="Legall-Iii F.L."/>
            <person name="Lemon S.L."/>
            <person name="Liu J.L."/>
            <person name="Liu Y.-S.L."/>
            <person name="Liyanage D.L."/>
            <person name="Lopez J.L."/>
            <person name="Lorensuhewa L.L."/>
            <person name="Mata R.M."/>
            <person name="Mathew T.M."/>
            <person name="Mercado C.M."/>
            <person name="Mercado I.M."/>
            <person name="Morales K.M."/>
            <person name="Morgan M.M."/>
            <person name="Munidasa M.M."/>
            <person name="Ngo D.N."/>
            <person name="Nguyen L.N."/>
            <person name="Nguyen T.N."/>
            <person name="Nguyen N.N."/>
            <person name="Obregon M.O."/>
            <person name="Okwuonu G.O."/>
            <person name="Ongeri F.O."/>
            <person name="Onwere C.O."/>
            <person name="Osifeso I.O."/>
            <person name="Parra A.P."/>
            <person name="Patil S.P."/>
            <person name="Perez A.P."/>
            <person name="Perez Y.P."/>
            <person name="Pham C.P."/>
            <person name="Pu L.-L.P."/>
            <person name="Puazo M.P."/>
            <person name="Quiroz J.Q."/>
            <person name="Rouhana J.R."/>
            <person name="Ruiz M.R."/>
            <person name="Ruiz S.-J.R."/>
            <person name="Saada N.S."/>
            <person name="Santibanez J.S."/>
            <person name="Scheel M.S."/>
            <person name="Schneider B.S."/>
            <person name="Simmons D.S."/>
            <person name="Sisson I.S."/>
            <person name="Tang L.-Y.T."/>
            <person name="Thornton R.T."/>
            <person name="Tisius J.T."/>
            <person name="Toledanes G.T."/>
            <person name="Trejos Z.T."/>
            <person name="Usmani K.U."/>
            <person name="Varghese R.V."/>
            <person name="Vattathil S.V."/>
            <person name="Vee V.V."/>
            <person name="Walker D.W."/>
            <person name="Weissenberger G.W."/>
            <person name="White C.W."/>
            <person name="Williams A.W."/>
            <person name="Woodworth J.W."/>
            <person name="Wright R.W."/>
            <person name="Zhu Y.Z."/>
            <person name="Han Y.H."/>
            <person name="Newsham I.N."/>
            <person name="Nazareth L.N."/>
            <person name="Worley K.W."/>
            <person name="Muzny D.M."/>
            <person name="Rogers J.R."/>
            <person name="Gibbs R.G."/>
        </authorList>
    </citation>
    <scope>NUCLEOTIDE SEQUENCE [LARGE SCALE GENOMIC DNA]</scope>
</reference>
<dbReference type="AlphaFoldDB" id="A0A2I3MXZ9"/>
<dbReference type="SUPFAM" id="SSF51316">
    <property type="entry name" value="Mss4-like"/>
    <property type="match status" value="1"/>
</dbReference>
<sequence>MSFCSFFGGEVFQNHFEPGVYVCAKCGYELFSSRSKYAHSSPWPAFTETIHADSVAKRPEHNRPEALKVRAHGGGGGMGAARESREPVPPSSLCLPRSSRGLELSAPGLWPPPGSCHPRLSGETGLLVQMWETGQVSCTGSRTKVNLLCRWSAWEMGTWEAPSKGLHCGCFMARSSRSCLVIFPGVLWQVWQRVGPRVPERWPQAGAVPILNIQQLAEVCP</sequence>
<keyword evidence="14" id="KW-0206">Cytoskeleton</keyword>
<dbReference type="GO" id="GO:0005634">
    <property type="term" value="C:nucleus"/>
    <property type="evidence" value="ECO:0007669"/>
    <property type="project" value="UniProtKB-SubCell"/>
</dbReference>
<evidence type="ECO:0000313" key="24">
    <source>
        <dbReference type="Proteomes" id="UP000028761"/>
    </source>
</evidence>
<comment type="function">
    <text evidence="18">Methionine-sulfoxide reductase that specifically reduces methionine (R)-sulfoxide back to methionine. While in many cases, methionine oxidation is the result of random oxidation following oxidative stress, methionine oxidation is also a post-translational modification that takes place on specific residue. Acts as a regulator of actin assembly by reducing methionine (R)-sulfoxide mediated by MICALs (MICAL1, MICAL2 or MICAL3) on actin, thereby promoting filament repolymerization. Plays a role in innate immunity by reducing oxidized actin, leading to actin repolymerization in macrophages.</text>
</comment>
<comment type="catalytic activity">
    <reaction evidence="19">
        <text>L-methionyl-[protein] + [thioredoxin]-disulfide + H2O = L-methionyl-(R)-S-oxide-[protein] + [thioredoxin]-dithiol</text>
        <dbReference type="Rhea" id="RHEA:24164"/>
        <dbReference type="Rhea" id="RHEA-COMP:10698"/>
        <dbReference type="Rhea" id="RHEA-COMP:10700"/>
        <dbReference type="Rhea" id="RHEA-COMP:12313"/>
        <dbReference type="Rhea" id="RHEA-COMP:12314"/>
        <dbReference type="ChEBI" id="CHEBI:15377"/>
        <dbReference type="ChEBI" id="CHEBI:16044"/>
        <dbReference type="ChEBI" id="CHEBI:29950"/>
        <dbReference type="ChEBI" id="CHEBI:45764"/>
        <dbReference type="ChEBI" id="CHEBI:50058"/>
        <dbReference type="EC" id="1.8.4.12"/>
    </reaction>
</comment>
<evidence type="ECO:0000259" key="22">
    <source>
        <dbReference type="PROSITE" id="PS51790"/>
    </source>
</evidence>
<proteinExistence type="inferred from homology"/>
<evidence type="ECO:0000256" key="17">
    <source>
        <dbReference type="ARBA" id="ARBA00042752"/>
    </source>
</evidence>
<evidence type="ECO:0000256" key="2">
    <source>
        <dbReference type="ARBA" id="ARBA00004123"/>
    </source>
</evidence>
<keyword evidence="15" id="KW-0539">Nucleus</keyword>
<evidence type="ECO:0000256" key="3">
    <source>
        <dbReference type="ARBA" id="ARBA00004245"/>
    </source>
</evidence>
<evidence type="ECO:0000256" key="10">
    <source>
        <dbReference type="ARBA" id="ARBA00022833"/>
    </source>
</evidence>
<evidence type="ECO:0000256" key="15">
    <source>
        <dbReference type="ARBA" id="ARBA00023242"/>
    </source>
</evidence>
<evidence type="ECO:0000256" key="9">
    <source>
        <dbReference type="ARBA" id="ARBA00022723"/>
    </source>
</evidence>
<dbReference type="InterPro" id="IPR002579">
    <property type="entry name" value="Met_Sox_Rdtase_MsrB_dom"/>
</dbReference>
<evidence type="ECO:0000256" key="5">
    <source>
        <dbReference type="ARBA" id="ARBA00012498"/>
    </source>
</evidence>
<dbReference type="Bgee" id="ENSPANG00000029688">
    <property type="expression patterns" value="Expressed in adult mammalian kidney and 64 other cell types or tissues"/>
</dbReference>
<dbReference type="GO" id="GO:0045087">
    <property type="term" value="P:innate immune response"/>
    <property type="evidence" value="ECO:0007669"/>
    <property type="project" value="UniProtKB-KW"/>
</dbReference>
<dbReference type="GO" id="GO:0033745">
    <property type="term" value="F:L-methionine-(R)-S-oxide reductase activity"/>
    <property type="evidence" value="ECO:0007669"/>
    <property type="project" value="UniProtKB-EC"/>
</dbReference>
<dbReference type="EC" id="1.8.4.14" evidence="5"/>
<reference evidence="23" key="2">
    <citation type="submission" date="2025-08" db="UniProtKB">
        <authorList>
            <consortium name="Ensembl"/>
        </authorList>
    </citation>
    <scope>IDENTIFICATION</scope>
</reference>
<evidence type="ECO:0000256" key="20">
    <source>
        <dbReference type="ARBA" id="ARBA00049261"/>
    </source>
</evidence>
<name>A0A2I3MXZ9_PAPAN</name>
<feature type="domain" description="MsrB" evidence="22">
    <location>
        <begin position="1"/>
        <end position="107"/>
    </location>
</feature>
<evidence type="ECO:0000256" key="18">
    <source>
        <dbReference type="ARBA" id="ARBA00046083"/>
    </source>
</evidence>
<evidence type="ECO:0000256" key="21">
    <source>
        <dbReference type="SAM" id="MobiDB-lite"/>
    </source>
</evidence>
<dbReference type="GO" id="GO:0030091">
    <property type="term" value="P:protein repair"/>
    <property type="evidence" value="ECO:0007669"/>
    <property type="project" value="TreeGrafter"/>
</dbReference>
<keyword evidence="24" id="KW-1185">Reference proteome</keyword>
<evidence type="ECO:0000256" key="14">
    <source>
        <dbReference type="ARBA" id="ARBA00023212"/>
    </source>
</evidence>
<evidence type="ECO:0000256" key="1">
    <source>
        <dbReference type="ARBA" id="ARBA00001947"/>
    </source>
</evidence>
<dbReference type="InterPro" id="IPR011057">
    <property type="entry name" value="Mss4-like_sf"/>
</dbReference>
<keyword evidence="9" id="KW-0479">Metal-binding</keyword>
<evidence type="ECO:0000256" key="12">
    <source>
        <dbReference type="ARBA" id="ARBA00022933"/>
    </source>
</evidence>
<dbReference type="Gene3D" id="2.170.150.20">
    <property type="entry name" value="Peptide methionine sulfoxide reductase"/>
    <property type="match status" value="1"/>
</dbReference>
<keyword evidence="8" id="KW-0399">Innate immunity</keyword>
<organism evidence="23 24">
    <name type="scientific">Papio anubis</name>
    <name type="common">Olive baboon</name>
    <dbReference type="NCBI Taxonomy" id="9555"/>
    <lineage>
        <taxon>Eukaryota</taxon>
        <taxon>Metazoa</taxon>
        <taxon>Chordata</taxon>
        <taxon>Craniata</taxon>
        <taxon>Vertebrata</taxon>
        <taxon>Euteleostomi</taxon>
        <taxon>Mammalia</taxon>
        <taxon>Eutheria</taxon>
        <taxon>Euarchontoglires</taxon>
        <taxon>Primates</taxon>
        <taxon>Haplorrhini</taxon>
        <taxon>Catarrhini</taxon>
        <taxon>Cercopithecidae</taxon>
        <taxon>Cercopithecinae</taxon>
        <taxon>Papio</taxon>
    </lineage>
</organism>
<dbReference type="PANTHER" id="PTHR46755:SF5">
    <property type="entry name" value="METHIONINE-R-SULFOXIDE REDUCTASE B1"/>
    <property type="match status" value="1"/>
</dbReference>
<evidence type="ECO:0000256" key="6">
    <source>
        <dbReference type="ARBA" id="ARBA00012499"/>
    </source>
</evidence>
<evidence type="ECO:0000256" key="19">
    <source>
        <dbReference type="ARBA" id="ARBA00048488"/>
    </source>
</evidence>
<keyword evidence="12" id="KW-0712">Selenocysteine</keyword>
<comment type="cofactor">
    <cofactor evidence="1">
        <name>Zn(2+)</name>
        <dbReference type="ChEBI" id="CHEBI:29105"/>
    </cofactor>
</comment>
<dbReference type="PANTHER" id="PTHR46755">
    <property type="entry name" value="METHIONINE-R-SULFOXIDE REDUCTASE B1"/>
    <property type="match status" value="1"/>
</dbReference>
<protein>
    <recommendedName>
        <fullName evidence="16">Methionine-R-sulfoxide reductase B1</fullName>
        <ecNumber evidence="6">1.8.4.12</ecNumber>
        <ecNumber evidence="5">1.8.4.14</ecNumber>
    </recommendedName>
    <alternativeName>
        <fullName evidence="17">Selenoprotein X</fullName>
    </alternativeName>
</protein>
<evidence type="ECO:0000256" key="7">
    <source>
        <dbReference type="ARBA" id="ARBA00022490"/>
    </source>
</evidence>
<dbReference type="Pfam" id="PF01641">
    <property type="entry name" value="SelR"/>
    <property type="match status" value="1"/>
</dbReference>
<keyword evidence="7" id="KW-0963">Cytoplasm</keyword>
<dbReference type="GO" id="GO:0046872">
    <property type="term" value="F:metal ion binding"/>
    <property type="evidence" value="ECO:0007669"/>
    <property type="project" value="UniProtKB-KW"/>
</dbReference>
<comment type="similarity">
    <text evidence="4">Belongs to the MsrB Met sulfoxide reductase family.</text>
</comment>